<keyword evidence="3" id="KW-1185">Reference proteome</keyword>
<accession>H1HIZ4</accession>
<dbReference type="Proteomes" id="UP000003167">
    <property type="component" value="Unassembled WGS sequence"/>
</dbReference>
<sequence>MQRNQSFFAPASHLYIYDYFLSSRAKVRQNFGTSKLSPKKTPPQPLRRRGVRTCGKPLPSFGGVGGGLSSLPLGELG</sequence>
<dbReference type="HOGENOM" id="CLU_2635108_0_0_10"/>
<feature type="region of interest" description="Disordered" evidence="1">
    <location>
        <begin position="31"/>
        <end position="77"/>
    </location>
</feature>
<reference evidence="2 3" key="1">
    <citation type="submission" date="2011-12" db="EMBL/GenBank/DDBJ databases">
        <title>The Genome Sequence of Prevotella maculosa OT 289.</title>
        <authorList>
            <consortium name="The Broad Institute Genome Sequencing Platform"/>
            <person name="Earl A."/>
            <person name="Ward D."/>
            <person name="Feldgarden M."/>
            <person name="Gevers D."/>
            <person name="Izard J."/>
            <person name="Blanton J.M."/>
            <person name="Mathney J."/>
            <person name="Tanner A.C."/>
            <person name="Dewhirst F.E."/>
            <person name="Young S.K."/>
            <person name="Zeng Q."/>
            <person name="Gargeya S."/>
            <person name="Fitzgerald M."/>
            <person name="Haas B."/>
            <person name="Abouelleil A."/>
            <person name="Alvarado L."/>
            <person name="Arachchi H.M."/>
            <person name="Berlin A."/>
            <person name="Chapman S.B."/>
            <person name="Gearin G."/>
            <person name="Goldberg J."/>
            <person name="Griggs A."/>
            <person name="Gujja S."/>
            <person name="Hansen M."/>
            <person name="Heiman D."/>
            <person name="Howarth C."/>
            <person name="Larimer J."/>
            <person name="Lui A."/>
            <person name="MacDonald P.J.P."/>
            <person name="McCowen C."/>
            <person name="Montmayeur A."/>
            <person name="Murphy C."/>
            <person name="Neiman D."/>
            <person name="Pearson M."/>
            <person name="Priest M."/>
            <person name="Roberts A."/>
            <person name="Saif S."/>
            <person name="Shea T."/>
            <person name="Sisk P."/>
            <person name="Stolte C."/>
            <person name="Sykes S."/>
            <person name="Wortman J."/>
            <person name="Nusbaum C."/>
            <person name="Birren B."/>
        </authorList>
    </citation>
    <scope>NUCLEOTIDE SEQUENCE [LARGE SCALE GENOMIC DNA]</scope>
    <source>
        <strain evidence="2 3">OT 289</strain>
    </source>
</reference>
<gene>
    <name evidence="2" type="ORF">HMPREF9944_00138</name>
</gene>
<comment type="caution">
    <text evidence="2">The sequence shown here is derived from an EMBL/GenBank/DDBJ whole genome shotgun (WGS) entry which is preliminary data.</text>
</comment>
<dbReference type="EMBL" id="AGEK01000010">
    <property type="protein sequence ID" value="EHO74387.1"/>
    <property type="molecule type" value="Genomic_DNA"/>
</dbReference>
<evidence type="ECO:0000256" key="1">
    <source>
        <dbReference type="SAM" id="MobiDB-lite"/>
    </source>
</evidence>
<evidence type="ECO:0000313" key="3">
    <source>
        <dbReference type="Proteomes" id="UP000003167"/>
    </source>
</evidence>
<proteinExistence type="predicted"/>
<evidence type="ECO:0000313" key="2">
    <source>
        <dbReference type="EMBL" id="EHO74387.1"/>
    </source>
</evidence>
<organism evidence="2 3">
    <name type="scientific">Segatella maculosa OT 289</name>
    <dbReference type="NCBI Taxonomy" id="999422"/>
    <lineage>
        <taxon>Bacteria</taxon>
        <taxon>Pseudomonadati</taxon>
        <taxon>Bacteroidota</taxon>
        <taxon>Bacteroidia</taxon>
        <taxon>Bacteroidales</taxon>
        <taxon>Prevotellaceae</taxon>
        <taxon>Segatella</taxon>
    </lineage>
</organism>
<protein>
    <submittedName>
        <fullName evidence="2">Uncharacterized protein</fullName>
    </submittedName>
</protein>
<dbReference type="AlphaFoldDB" id="H1HIZ4"/>
<name>H1HIZ4_9BACT</name>